<keyword evidence="4" id="KW-1185">Reference proteome</keyword>
<evidence type="ECO:0000313" key="3">
    <source>
        <dbReference type="EMBL" id="AKH41471.1"/>
    </source>
</evidence>
<organism evidence="3 4">
    <name type="scientific">Croceibacterium atlanticum</name>
    <dbReference type="NCBI Taxonomy" id="1267766"/>
    <lineage>
        <taxon>Bacteria</taxon>
        <taxon>Pseudomonadati</taxon>
        <taxon>Pseudomonadota</taxon>
        <taxon>Alphaproteobacteria</taxon>
        <taxon>Sphingomonadales</taxon>
        <taxon>Erythrobacteraceae</taxon>
        <taxon>Croceibacterium</taxon>
    </lineage>
</organism>
<keyword evidence="2" id="KW-0732">Signal</keyword>
<feature type="compositionally biased region" description="Basic and acidic residues" evidence="1">
    <location>
        <begin position="29"/>
        <end position="40"/>
    </location>
</feature>
<feature type="chain" id="PRO_5043713739" evidence="2">
    <location>
        <begin position="21"/>
        <end position="100"/>
    </location>
</feature>
<dbReference type="RefSeq" id="WP_156320047.1">
    <property type="nucleotide sequence ID" value="NZ_CP011452.2"/>
</dbReference>
<feature type="signal peptide" evidence="2">
    <location>
        <begin position="1"/>
        <end position="20"/>
    </location>
</feature>
<dbReference type="PATRIC" id="fig|1267766.3.peg.416"/>
<sequence length="100" mass="10864">MNKACLTAIAAFLVSGTAMASSPEDGQEDSEKAEQVADANVDKDKKICRTEKVTGSRTRVNRICLTRAQWDELHRNTKMGLDEMGRAANHPNSANPNSGM</sequence>
<dbReference type="AlphaFoldDB" id="A0A0F7KQU6"/>
<dbReference type="Proteomes" id="UP000034392">
    <property type="component" value="Chromosome"/>
</dbReference>
<dbReference type="STRING" id="1267766.WYH_00412"/>
<proteinExistence type="predicted"/>
<dbReference type="KEGG" id="aay:WYH_00412"/>
<name>A0A0F7KQU6_9SPHN</name>
<evidence type="ECO:0000313" key="4">
    <source>
        <dbReference type="Proteomes" id="UP000034392"/>
    </source>
</evidence>
<dbReference type="OrthoDB" id="7429159at2"/>
<feature type="region of interest" description="Disordered" evidence="1">
    <location>
        <begin position="18"/>
        <end position="40"/>
    </location>
</feature>
<protein>
    <submittedName>
        <fullName evidence="3">Uncharacterized protein</fullName>
    </submittedName>
</protein>
<dbReference type="EMBL" id="CP011452">
    <property type="protein sequence ID" value="AKH41471.1"/>
    <property type="molecule type" value="Genomic_DNA"/>
</dbReference>
<accession>A0A0F7KQU6</accession>
<evidence type="ECO:0000256" key="1">
    <source>
        <dbReference type="SAM" id="MobiDB-lite"/>
    </source>
</evidence>
<reference evidence="3" key="1">
    <citation type="submission" date="2015-05" db="EMBL/GenBank/DDBJ databases">
        <title>The complete genome of Altererythrobacter atlanticus strain 26DY36.</title>
        <authorList>
            <person name="Wu Y.-H."/>
            <person name="Cheng H."/>
            <person name="Wu X.-W."/>
        </authorList>
    </citation>
    <scope>NUCLEOTIDE SEQUENCE [LARGE SCALE GENOMIC DNA]</scope>
    <source>
        <strain evidence="3">26DY36</strain>
    </source>
</reference>
<evidence type="ECO:0000256" key="2">
    <source>
        <dbReference type="SAM" id="SignalP"/>
    </source>
</evidence>
<gene>
    <name evidence="3" type="ORF">WYH_00412</name>
</gene>